<proteinExistence type="predicted"/>
<dbReference type="PANTHER" id="PTHR12526">
    <property type="entry name" value="GLYCOSYLTRANSFERASE"/>
    <property type="match status" value="1"/>
</dbReference>
<accession>A0A7U3Y3X1</accession>
<sequence>MKLFLNAMLIFGVNKVKIVYIVNVDWFFISHRLPIALEAINQGHEVFIFAKDTGKMDYLKSLGMNVYPIGLERGSLNPFSSLNLLFDLKRKLSSIQPDVVHLVTIKPVLLGGIASILAKVPAIVYAISGLGYIFTNTMTKAKILRIGVIPLYRLALSAKNKVVIVQNSDDLRILRQYVSIPDSQTVLIPGSGVNLEKFYVQQIPLENKVVLMACRMLVDKGVYEFYKSAILLKRKYPHIRFVLVGGVDPDNPASLSEQQLNEWTQSGIVEWWGHQSDMAETLSKATVVVLPSYREGMPKVLLEAQALGRPVVTTDVPGCREAIEEGVTGFLAEVKDENSLATAIEKLISNDSLCEEFSHNARQRAEDKFDIRQVVKTHFEIYESLKRNVGSQ</sequence>
<keyword evidence="3" id="KW-0328">Glycosyltransferase</keyword>
<dbReference type="AlphaFoldDB" id="A0A7U3Y3X1"/>
<evidence type="ECO:0000313" key="4">
    <source>
        <dbReference type="Proteomes" id="UP000007094"/>
    </source>
</evidence>
<dbReference type="RefSeq" id="WP_225463617.1">
    <property type="nucleotide sequence ID" value="NC_011586.2"/>
</dbReference>
<evidence type="ECO:0000313" key="3">
    <source>
        <dbReference type="EMBL" id="ACJ39534.2"/>
    </source>
</evidence>
<dbReference type="Pfam" id="PF13477">
    <property type="entry name" value="Glyco_trans_4_2"/>
    <property type="match status" value="1"/>
</dbReference>
<reference evidence="3 4" key="1">
    <citation type="journal article" date="2008" name="J. Bacteriol.">
        <title>Comparative genome sequence analysis of multidrug-resistant Acinetobacter baumannii.</title>
        <authorList>
            <person name="Adams M.D."/>
            <person name="Goglin K."/>
            <person name="Molyneaux N."/>
            <person name="Hujer K.M."/>
            <person name="Lavender H."/>
            <person name="Jamison J.J."/>
            <person name="MacDonald I.J."/>
            <person name="Martin K.M."/>
            <person name="Russo T."/>
            <person name="Campagnari A.A."/>
            <person name="Hujer A.M."/>
            <person name="Bonomo R.A."/>
            <person name="Gill S.R."/>
        </authorList>
    </citation>
    <scope>NUCLEOTIDE SEQUENCE [LARGE SCALE GENOMIC DNA]</scope>
    <source>
        <strain evidence="3 4">AB0057</strain>
    </source>
</reference>
<dbReference type="CDD" id="cd03808">
    <property type="entry name" value="GT4_CapM-like"/>
    <property type="match status" value="1"/>
</dbReference>
<dbReference type="EMBL" id="CP001182">
    <property type="protein sequence ID" value="ACJ39534.2"/>
    <property type="molecule type" value="Genomic_DNA"/>
</dbReference>
<feature type="domain" description="Glycosyltransferase subfamily 4-like N-terminal" evidence="2">
    <location>
        <begin position="17"/>
        <end position="163"/>
    </location>
</feature>
<dbReference type="GO" id="GO:0016757">
    <property type="term" value="F:glycosyltransferase activity"/>
    <property type="evidence" value="ECO:0007669"/>
    <property type="project" value="UniProtKB-KW"/>
</dbReference>
<feature type="domain" description="Glycosyl transferase family 1" evidence="1">
    <location>
        <begin position="200"/>
        <end position="364"/>
    </location>
</feature>
<dbReference type="InterPro" id="IPR001296">
    <property type="entry name" value="Glyco_trans_1"/>
</dbReference>
<dbReference type="EC" id="2.4.-.-" evidence="3"/>
<organism evidence="3 4">
    <name type="scientific">Acinetobacter baumannii (strain AB0057)</name>
    <dbReference type="NCBI Taxonomy" id="480119"/>
    <lineage>
        <taxon>Bacteria</taxon>
        <taxon>Pseudomonadati</taxon>
        <taxon>Pseudomonadota</taxon>
        <taxon>Gammaproteobacteria</taxon>
        <taxon>Moraxellales</taxon>
        <taxon>Moraxellaceae</taxon>
        <taxon>Acinetobacter</taxon>
        <taxon>Acinetobacter calcoaceticus/baumannii complex</taxon>
    </lineage>
</organism>
<gene>
    <name evidence="3" type="primary">gtr12</name>
    <name evidence="3" type="ORF">AB57_06110</name>
</gene>
<dbReference type="Pfam" id="PF00534">
    <property type="entry name" value="Glycos_transf_1"/>
    <property type="match status" value="1"/>
</dbReference>
<name>A0A7U3Y3X1_ACIB5</name>
<keyword evidence="3" id="KW-0808">Transferase</keyword>
<dbReference type="SUPFAM" id="SSF53756">
    <property type="entry name" value="UDP-Glycosyltransferase/glycogen phosphorylase"/>
    <property type="match status" value="1"/>
</dbReference>
<dbReference type="PANTHER" id="PTHR12526:SF638">
    <property type="entry name" value="SPORE COAT PROTEIN SA"/>
    <property type="match status" value="1"/>
</dbReference>
<dbReference type="KEGG" id="abn:AB57_06110"/>
<protein>
    <submittedName>
        <fullName evidence="3">Gtr12</fullName>
        <ecNumber evidence="3">2.4.-.-</ecNumber>
    </submittedName>
</protein>
<evidence type="ECO:0000259" key="1">
    <source>
        <dbReference type="Pfam" id="PF00534"/>
    </source>
</evidence>
<evidence type="ECO:0000259" key="2">
    <source>
        <dbReference type="Pfam" id="PF13477"/>
    </source>
</evidence>
<dbReference type="GO" id="GO:1901135">
    <property type="term" value="P:carbohydrate derivative metabolic process"/>
    <property type="evidence" value="ECO:0007669"/>
    <property type="project" value="UniProtKB-ARBA"/>
</dbReference>
<dbReference type="Proteomes" id="UP000007094">
    <property type="component" value="Chromosome"/>
</dbReference>
<dbReference type="InterPro" id="IPR028098">
    <property type="entry name" value="Glyco_trans_4-like_N"/>
</dbReference>
<dbReference type="Gene3D" id="3.40.50.2000">
    <property type="entry name" value="Glycogen Phosphorylase B"/>
    <property type="match status" value="2"/>
</dbReference>